<evidence type="ECO:0000256" key="3">
    <source>
        <dbReference type="ARBA" id="ARBA00022741"/>
    </source>
</evidence>
<keyword evidence="4 8" id="KW-0418">Kinase</keyword>
<protein>
    <recommendedName>
        <fullName evidence="8">NAD kinase</fullName>
        <ecNumber evidence="8">2.7.1.23</ecNumber>
    </recommendedName>
    <alternativeName>
        <fullName evidence="8">ATP-dependent NAD kinase</fullName>
    </alternativeName>
</protein>
<dbReference type="RefSeq" id="WP_142979669.1">
    <property type="nucleotide sequence ID" value="NZ_RKLU01000003.1"/>
</dbReference>
<evidence type="ECO:0000256" key="7">
    <source>
        <dbReference type="ARBA" id="ARBA00023027"/>
    </source>
</evidence>
<feature type="binding site" evidence="8">
    <location>
        <position position="170"/>
    </location>
    <ligand>
        <name>NAD(+)</name>
        <dbReference type="ChEBI" id="CHEBI:57540"/>
    </ligand>
</feature>
<dbReference type="Proteomes" id="UP000705823">
    <property type="component" value="Unassembled WGS sequence"/>
</dbReference>
<dbReference type="InterPro" id="IPR016064">
    <property type="entry name" value="NAD/diacylglycerol_kinase_sf"/>
</dbReference>
<sequence>MKVGLVAQRDNERAVEIADAIRAALDDDGVDCRLDTATATSLDLPTAGTTVERLEACDLVVSVGGDGTFLFATRAAGDTPMIGVNLGEVGFLNAVAPENAVDAVRDTVAAIRRGDHAVREAPRLTATCTGFESVPAVNEIVVSGPRRGHGGGASFEIEIDGSTYSTGHADGVMVATQTGSTAYNLSEGGPLVHPAVDALVVTEMCGVEERPPLVVDDDAAVTIAVRDAPHAVVVSDGRQPQELELPVAVTVSQADTPVRLAGPTADFFDALGKLS</sequence>
<dbReference type="GO" id="GO:0019674">
    <property type="term" value="P:NAD+ metabolic process"/>
    <property type="evidence" value="ECO:0007669"/>
    <property type="project" value="InterPro"/>
</dbReference>
<dbReference type="GO" id="GO:0046872">
    <property type="term" value="F:metal ion binding"/>
    <property type="evidence" value="ECO:0007669"/>
    <property type="project" value="UniProtKB-UniRule"/>
</dbReference>
<keyword evidence="3 8" id="KW-0547">Nucleotide-binding</keyword>
<keyword evidence="2 8" id="KW-0808">Transferase</keyword>
<dbReference type="PANTHER" id="PTHR20275:SF43">
    <property type="entry name" value="BIFUNCTIONAL NADP PHOSPHATASE_NAD KINASE"/>
    <property type="match status" value="1"/>
</dbReference>
<dbReference type="InterPro" id="IPR002504">
    <property type="entry name" value="NADK"/>
</dbReference>
<dbReference type="PANTHER" id="PTHR20275">
    <property type="entry name" value="NAD KINASE"/>
    <property type="match status" value="1"/>
</dbReference>
<gene>
    <name evidence="8" type="primary">nadK</name>
    <name evidence="9" type="ORF">EGH24_08185</name>
</gene>
<dbReference type="HAMAP" id="MF_00361">
    <property type="entry name" value="NAD_kinase"/>
    <property type="match status" value="1"/>
</dbReference>
<dbReference type="EMBL" id="RKLU01000003">
    <property type="protein sequence ID" value="TQQ81107.1"/>
    <property type="molecule type" value="Genomic_DNA"/>
</dbReference>
<feature type="binding site" evidence="8">
    <location>
        <begin position="138"/>
        <end position="139"/>
    </location>
    <ligand>
        <name>NAD(+)</name>
        <dbReference type="ChEBI" id="CHEBI:57540"/>
    </ligand>
</feature>
<dbReference type="OrthoDB" id="77798at2157"/>
<dbReference type="InterPro" id="IPR017438">
    <property type="entry name" value="ATP-NAD_kinase_N"/>
</dbReference>
<evidence type="ECO:0000256" key="6">
    <source>
        <dbReference type="ARBA" id="ARBA00022857"/>
    </source>
</evidence>
<evidence type="ECO:0000313" key="10">
    <source>
        <dbReference type="Proteomes" id="UP000705823"/>
    </source>
</evidence>
<evidence type="ECO:0000256" key="2">
    <source>
        <dbReference type="ARBA" id="ARBA00022679"/>
    </source>
</evidence>
<comment type="cofactor">
    <cofactor evidence="8">
        <name>a divalent metal cation</name>
        <dbReference type="ChEBI" id="CHEBI:60240"/>
    </cofactor>
</comment>
<comment type="subcellular location">
    <subcellularLocation>
        <location evidence="8">Cytoplasm</location>
    </subcellularLocation>
</comment>
<dbReference type="Gene3D" id="3.40.50.10330">
    <property type="entry name" value="Probable inorganic polyphosphate/atp-NAD kinase, domain 1"/>
    <property type="match status" value="1"/>
</dbReference>
<comment type="caution">
    <text evidence="9">The sequence shown here is derived from an EMBL/GenBank/DDBJ whole genome shotgun (WGS) entry which is preliminary data.</text>
</comment>
<accession>A0A8J8PBS0</accession>
<reference evidence="9" key="1">
    <citation type="submission" date="2019-02" db="EMBL/GenBank/DDBJ databases">
        <title>Halonotius sp. a new haloarchaeum isolated from saline soil.</title>
        <authorList>
            <person name="Duran-Viseras A."/>
            <person name="Sanchez-Porro C."/>
            <person name="Ventosa A."/>
        </authorList>
    </citation>
    <scope>NUCLEOTIDE SEQUENCE</scope>
    <source>
        <strain evidence="9">F15B</strain>
    </source>
</reference>
<evidence type="ECO:0000256" key="4">
    <source>
        <dbReference type="ARBA" id="ARBA00022777"/>
    </source>
</evidence>
<dbReference type="GO" id="GO:0003951">
    <property type="term" value="F:NAD+ kinase activity"/>
    <property type="evidence" value="ECO:0007669"/>
    <property type="project" value="UniProtKB-UniRule"/>
</dbReference>
<dbReference type="SUPFAM" id="SSF111331">
    <property type="entry name" value="NAD kinase/diacylglycerol kinase-like"/>
    <property type="match status" value="1"/>
</dbReference>
<dbReference type="GO" id="GO:0006741">
    <property type="term" value="P:NADP+ biosynthetic process"/>
    <property type="evidence" value="ECO:0007669"/>
    <property type="project" value="UniProtKB-UniRule"/>
</dbReference>
<evidence type="ECO:0000313" key="9">
    <source>
        <dbReference type="EMBL" id="TQQ81107.1"/>
    </source>
</evidence>
<feature type="binding site" evidence="8">
    <location>
        <begin position="66"/>
        <end position="67"/>
    </location>
    <ligand>
        <name>NAD(+)</name>
        <dbReference type="ChEBI" id="CHEBI:57540"/>
    </ligand>
</feature>
<evidence type="ECO:0000256" key="8">
    <source>
        <dbReference type="HAMAP-Rule" id="MF_00361"/>
    </source>
</evidence>
<comment type="catalytic activity">
    <reaction evidence="8">
        <text>NAD(+) + ATP = ADP + NADP(+) + H(+)</text>
        <dbReference type="Rhea" id="RHEA:18629"/>
        <dbReference type="ChEBI" id="CHEBI:15378"/>
        <dbReference type="ChEBI" id="CHEBI:30616"/>
        <dbReference type="ChEBI" id="CHEBI:57540"/>
        <dbReference type="ChEBI" id="CHEBI:58349"/>
        <dbReference type="ChEBI" id="CHEBI:456216"/>
        <dbReference type="EC" id="2.7.1.23"/>
    </reaction>
</comment>
<feature type="binding site" evidence="8">
    <location>
        <begin position="181"/>
        <end position="186"/>
    </location>
    <ligand>
        <name>NAD(+)</name>
        <dbReference type="ChEBI" id="CHEBI:57540"/>
    </ligand>
</feature>
<dbReference type="Pfam" id="PF01513">
    <property type="entry name" value="NAD_kinase"/>
    <property type="match status" value="1"/>
</dbReference>
<keyword evidence="1 8" id="KW-0963">Cytoplasm</keyword>
<dbReference type="Pfam" id="PF20143">
    <property type="entry name" value="NAD_kinase_C"/>
    <property type="match status" value="1"/>
</dbReference>
<proteinExistence type="inferred from homology"/>
<comment type="caution">
    <text evidence="8">Lacks conserved residue(s) required for the propagation of feature annotation.</text>
</comment>
<keyword evidence="10" id="KW-1185">Reference proteome</keyword>
<evidence type="ECO:0000256" key="1">
    <source>
        <dbReference type="ARBA" id="ARBA00022490"/>
    </source>
</evidence>
<comment type="similarity">
    <text evidence="8">Belongs to the NAD kinase family.</text>
</comment>
<dbReference type="InterPro" id="IPR017437">
    <property type="entry name" value="ATP-NAD_kinase_PpnK-typ_C"/>
</dbReference>
<name>A0A8J8PBS0_9EURY</name>
<evidence type="ECO:0000256" key="5">
    <source>
        <dbReference type="ARBA" id="ARBA00022840"/>
    </source>
</evidence>
<keyword evidence="7 8" id="KW-0520">NAD</keyword>
<dbReference type="GO" id="GO:0005737">
    <property type="term" value="C:cytoplasm"/>
    <property type="evidence" value="ECO:0007669"/>
    <property type="project" value="UniProtKB-SubCell"/>
</dbReference>
<organism evidence="9 10">
    <name type="scientific">Halonotius terrestris</name>
    <dbReference type="NCBI Taxonomy" id="2487750"/>
    <lineage>
        <taxon>Archaea</taxon>
        <taxon>Methanobacteriati</taxon>
        <taxon>Methanobacteriota</taxon>
        <taxon>Stenosarchaea group</taxon>
        <taxon>Halobacteria</taxon>
        <taxon>Halobacteriales</taxon>
        <taxon>Haloferacaceae</taxon>
        <taxon>Halonotius</taxon>
    </lineage>
</organism>
<feature type="active site" description="Proton acceptor" evidence="8">
    <location>
        <position position="66"/>
    </location>
</feature>
<dbReference type="EC" id="2.7.1.23" evidence="8"/>
<comment type="function">
    <text evidence="8">Involved in the regulation of the intracellular balance of NAD and NADP, and is a key enzyme in the biosynthesis of NADP. Catalyzes specifically the phosphorylation on 2'-hydroxyl of the adenosine moiety of NAD to yield NADP.</text>
</comment>
<dbReference type="GO" id="GO:0005524">
    <property type="term" value="F:ATP binding"/>
    <property type="evidence" value="ECO:0007669"/>
    <property type="project" value="UniProtKB-KW"/>
</dbReference>
<dbReference type="AlphaFoldDB" id="A0A8J8PBS0"/>
<keyword evidence="6 8" id="KW-0521">NADP</keyword>
<feature type="binding site" evidence="8">
    <location>
        <position position="168"/>
    </location>
    <ligand>
        <name>NAD(+)</name>
        <dbReference type="ChEBI" id="CHEBI:57540"/>
    </ligand>
</feature>
<keyword evidence="5 8" id="KW-0067">ATP-binding</keyword>
<dbReference type="Gene3D" id="2.60.200.30">
    <property type="entry name" value="Probable inorganic polyphosphate/atp-NAD kinase, domain 2"/>
    <property type="match status" value="1"/>
</dbReference>